<dbReference type="AlphaFoldDB" id="A0AAD6T175"/>
<gene>
    <name evidence="1" type="ORF">C8F04DRAFT_1256435</name>
</gene>
<reference evidence="1" key="1">
    <citation type="submission" date="2023-03" db="EMBL/GenBank/DDBJ databases">
        <title>Massive genome expansion in bonnet fungi (Mycena s.s.) driven by repeated elements and novel gene families across ecological guilds.</title>
        <authorList>
            <consortium name="Lawrence Berkeley National Laboratory"/>
            <person name="Harder C.B."/>
            <person name="Miyauchi S."/>
            <person name="Viragh M."/>
            <person name="Kuo A."/>
            <person name="Thoen E."/>
            <person name="Andreopoulos B."/>
            <person name="Lu D."/>
            <person name="Skrede I."/>
            <person name="Drula E."/>
            <person name="Henrissat B."/>
            <person name="Morin E."/>
            <person name="Kohler A."/>
            <person name="Barry K."/>
            <person name="LaButti K."/>
            <person name="Morin E."/>
            <person name="Salamov A."/>
            <person name="Lipzen A."/>
            <person name="Mereny Z."/>
            <person name="Hegedus B."/>
            <person name="Baldrian P."/>
            <person name="Stursova M."/>
            <person name="Weitz H."/>
            <person name="Taylor A."/>
            <person name="Grigoriev I.V."/>
            <person name="Nagy L.G."/>
            <person name="Martin F."/>
            <person name="Kauserud H."/>
        </authorList>
    </citation>
    <scope>NUCLEOTIDE SEQUENCE</scope>
    <source>
        <strain evidence="1">CBHHK200</strain>
    </source>
</reference>
<evidence type="ECO:0000313" key="2">
    <source>
        <dbReference type="Proteomes" id="UP001218188"/>
    </source>
</evidence>
<organism evidence="1 2">
    <name type="scientific">Mycena alexandri</name>
    <dbReference type="NCBI Taxonomy" id="1745969"/>
    <lineage>
        <taxon>Eukaryota</taxon>
        <taxon>Fungi</taxon>
        <taxon>Dikarya</taxon>
        <taxon>Basidiomycota</taxon>
        <taxon>Agaricomycotina</taxon>
        <taxon>Agaricomycetes</taxon>
        <taxon>Agaricomycetidae</taxon>
        <taxon>Agaricales</taxon>
        <taxon>Marasmiineae</taxon>
        <taxon>Mycenaceae</taxon>
        <taxon>Mycena</taxon>
    </lineage>
</organism>
<proteinExistence type="predicted"/>
<keyword evidence="2" id="KW-1185">Reference proteome</keyword>
<comment type="caution">
    <text evidence="1">The sequence shown here is derived from an EMBL/GenBank/DDBJ whole genome shotgun (WGS) entry which is preliminary data.</text>
</comment>
<sequence length="606" mass="67496">MLTPNEDVFSCILSHVQEPKTLHAVLHALPKSHPLFSVALQRLFALPVYLDTVDAIVASGEIIDHLVAPDAGEVLAIQHLDIAAETARMGGDRFVVEASDVVAFRDRLSELFARTRNLKSISYHSYPGIPLSRENLDALATCERLHTLAVDTAVRQTNSEDYEALKDTETWNIEPLFIGLAPSLTSLELRHICMTTLNAIVSHKGALATCNNLEHLKLDITEGAWDWEDNWGGTPPVGASSEFVFPSLGLPAVRRLELVVSDLTVRRPRAGPLDLVDCTLLTDLSFDIRQGLYTDINSVEIFRALDAPALSHLEIKDNNTSASRQRLEWEPRREAHRFFPGLVDQFLGTLTSLSSLWVDQSALLPGHAESDWWGETHDFCGVRELWDSASTHYHAIEKASWRMALQTTLWQLESLRVGFRVVNGTEIGLVLGCCDPAKLRQFGFTWAWHEYGRDDPISPELLVHLARFPKLTDVHILFPRPETQVSGNPDPLIDVRMVHDVAAIFKSNGSICRVGMGNSLVWERSMGPEGVLTCDGSSAPDPLVPKFYHAGYLANRQEPLDEYDATPRRPGRTEEIGQLRDLLGRILGKEAEAKDVYPLPTLLGQR</sequence>
<evidence type="ECO:0000313" key="1">
    <source>
        <dbReference type="EMBL" id="KAJ7037921.1"/>
    </source>
</evidence>
<protein>
    <submittedName>
        <fullName evidence="1">Uncharacterized protein</fullName>
    </submittedName>
</protein>
<accession>A0AAD6T175</accession>
<dbReference type="EMBL" id="JARJCM010000034">
    <property type="protein sequence ID" value="KAJ7037921.1"/>
    <property type="molecule type" value="Genomic_DNA"/>
</dbReference>
<name>A0AAD6T175_9AGAR</name>
<dbReference type="Proteomes" id="UP001218188">
    <property type="component" value="Unassembled WGS sequence"/>
</dbReference>